<evidence type="ECO:0000313" key="2">
    <source>
        <dbReference type="Proteomes" id="UP000479293"/>
    </source>
</evidence>
<gene>
    <name evidence="1" type="ORF">GBK04_28890</name>
</gene>
<protein>
    <submittedName>
        <fullName evidence="1">Uncharacterized protein</fullName>
    </submittedName>
</protein>
<accession>A0A7C9BK57</accession>
<dbReference type="Pfam" id="PF04229">
    <property type="entry name" value="GrpB"/>
    <property type="match status" value="1"/>
</dbReference>
<dbReference type="Proteomes" id="UP000479293">
    <property type="component" value="Unassembled WGS sequence"/>
</dbReference>
<organism evidence="1 2">
    <name type="scientific">Salmonirosea aquatica</name>
    <dbReference type="NCBI Taxonomy" id="2654236"/>
    <lineage>
        <taxon>Bacteria</taxon>
        <taxon>Pseudomonadati</taxon>
        <taxon>Bacteroidota</taxon>
        <taxon>Cytophagia</taxon>
        <taxon>Cytophagales</taxon>
        <taxon>Spirosomataceae</taxon>
        <taxon>Salmonirosea</taxon>
    </lineage>
</organism>
<dbReference type="AlphaFoldDB" id="A0A7C9BK57"/>
<name>A0A7C9BK57_9BACT</name>
<keyword evidence="2" id="KW-1185">Reference proteome</keyword>
<dbReference type="Gene3D" id="3.30.460.10">
    <property type="entry name" value="Beta Polymerase, domain 2"/>
    <property type="match status" value="1"/>
</dbReference>
<sequence>MKNGILDTVNHHLYVCSAESKAFERHLLSRNYLRKNEWARKKYQFTSLR</sequence>
<dbReference type="InterPro" id="IPR043519">
    <property type="entry name" value="NT_sf"/>
</dbReference>
<evidence type="ECO:0000313" key="1">
    <source>
        <dbReference type="EMBL" id="MPR37241.1"/>
    </source>
</evidence>
<dbReference type="InterPro" id="IPR007344">
    <property type="entry name" value="GrpB/CoaE"/>
</dbReference>
<proteinExistence type="predicted"/>
<reference evidence="1 2" key="1">
    <citation type="submission" date="2019-10" db="EMBL/GenBank/DDBJ databases">
        <title>Draft Genome Sequence of Cytophagaceae sp. SJW1-29.</title>
        <authorList>
            <person name="Choi A."/>
        </authorList>
    </citation>
    <scope>NUCLEOTIDE SEQUENCE [LARGE SCALE GENOMIC DNA]</scope>
    <source>
        <strain evidence="1 2">SJW1-29</strain>
    </source>
</reference>
<comment type="caution">
    <text evidence="1">The sequence shown here is derived from an EMBL/GenBank/DDBJ whole genome shotgun (WGS) entry which is preliminary data.</text>
</comment>
<dbReference type="EMBL" id="WHLY01000004">
    <property type="protein sequence ID" value="MPR37241.1"/>
    <property type="molecule type" value="Genomic_DNA"/>
</dbReference>
<dbReference type="SUPFAM" id="SSF81301">
    <property type="entry name" value="Nucleotidyltransferase"/>
    <property type="match status" value="1"/>
</dbReference>